<feature type="chain" id="PRO_5007616135" description="Lipoprotein" evidence="2">
    <location>
        <begin position="17"/>
        <end position="424"/>
    </location>
</feature>
<feature type="signal peptide" evidence="2">
    <location>
        <begin position="1"/>
        <end position="16"/>
    </location>
</feature>
<dbReference type="Proteomes" id="UP000076848">
    <property type="component" value="Unassembled WGS sequence"/>
</dbReference>
<reference evidence="3 4" key="1">
    <citation type="submission" date="2016-04" db="EMBL/GenBank/DDBJ databases">
        <authorList>
            <consortium name="Pathogen Informatics"/>
        </authorList>
    </citation>
    <scope>NUCLEOTIDE SEQUENCE [LARGE SCALE GENOMIC DNA]</scope>
    <source>
        <strain evidence="3 4">H050680373</strain>
    </source>
</reference>
<name>A0A157SDH2_9BORD</name>
<evidence type="ECO:0000256" key="2">
    <source>
        <dbReference type="SAM" id="SignalP"/>
    </source>
</evidence>
<evidence type="ECO:0008006" key="5">
    <source>
        <dbReference type="Google" id="ProtNLM"/>
    </source>
</evidence>
<dbReference type="EMBL" id="FKIF01000003">
    <property type="protein sequence ID" value="SAI68419.1"/>
    <property type="molecule type" value="Genomic_DNA"/>
</dbReference>
<evidence type="ECO:0000313" key="3">
    <source>
        <dbReference type="EMBL" id="SAI68419.1"/>
    </source>
</evidence>
<keyword evidence="4" id="KW-1185">Reference proteome</keyword>
<dbReference type="RefSeq" id="WP_066126404.1">
    <property type="nucleotide sequence ID" value="NZ_FKIF01000003.1"/>
</dbReference>
<dbReference type="OrthoDB" id="8700362at2"/>
<dbReference type="PROSITE" id="PS51257">
    <property type="entry name" value="PROKAR_LIPOPROTEIN"/>
    <property type="match status" value="1"/>
</dbReference>
<protein>
    <recommendedName>
        <fullName evidence="5">Lipoprotein</fullName>
    </recommendedName>
</protein>
<sequence length="424" mass="43804">MNKRLAVTLLFPLVLAACGGGSDDDDTPETPTNPETPAEPETPPVIDPVTQASLNTAAQLGMAPIAGNSDTVRVYDVVADIGDTWRLTLDMASGAYTLKVLHTVYGLTDASGTFTQSTNGSFITLTGANGAFTLLIDERTRTIVGAMSLGGRTASVSGTSYAVPTDVSVLAGTYGMLLSLREVVPLPAPGELPGNPAYQLIPGVVQLRADATAIVCFQGIGVTPDGKCATFGGDETEPTEGLPAKLTLNPTDGDYHLAGEIEEVAFDFGTLRVQAGDLGPVLTLDLPFDNGIFGSEGDAAGATYLVKQQQLQGNEVDGSWLCTVSGKAETVVTISGTAFSQTRDGETLPATLQYNGVFGGPEAVPFNSLVSVISELPGTPGDEEASPSRALTGIILPMSSSVMLYSQALSSASETSTSICRRNN</sequence>
<evidence type="ECO:0000313" key="4">
    <source>
        <dbReference type="Proteomes" id="UP000076848"/>
    </source>
</evidence>
<evidence type="ECO:0000256" key="1">
    <source>
        <dbReference type="SAM" id="MobiDB-lite"/>
    </source>
</evidence>
<proteinExistence type="predicted"/>
<feature type="region of interest" description="Disordered" evidence="1">
    <location>
        <begin position="20"/>
        <end position="45"/>
    </location>
</feature>
<dbReference type="AlphaFoldDB" id="A0A157SDH2"/>
<gene>
    <name evidence="3" type="ORF">SAMEA3906486_02008</name>
</gene>
<keyword evidence="2" id="KW-0732">Signal</keyword>
<organism evidence="3 4">
    <name type="scientific">Bordetella ansorpii</name>
    <dbReference type="NCBI Taxonomy" id="288768"/>
    <lineage>
        <taxon>Bacteria</taxon>
        <taxon>Pseudomonadati</taxon>
        <taxon>Pseudomonadota</taxon>
        <taxon>Betaproteobacteria</taxon>
        <taxon>Burkholderiales</taxon>
        <taxon>Alcaligenaceae</taxon>
        <taxon>Bordetella</taxon>
    </lineage>
</organism>
<accession>A0A157SDH2</accession>